<dbReference type="InterPro" id="IPR000477">
    <property type="entry name" value="RT_dom"/>
</dbReference>
<dbReference type="Proteomes" id="UP001274896">
    <property type="component" value="Unassembled WGS sequence"/>
</dbReference>
<dbReference type="AlphaFoldDB" id="A0AAE0PQ61"/>
<evidence type="ECO:0000313" key="5">
    <source>
        <dbReference type="EMBL" id="KAK3506226.1"/>
    </source>
</evidence>
<dbReference type="InterPro" id="IPR036179">
    <property type="entry name" value="Ig-like_dom_sf"/>
</dbReference>
<evidence type="ECO:0000256" key="1">
    <source>
        <dbReference type="ARBA" id="ARBA00022859"/>
    </source>
</evidence>
<feature type="non-terminal residue" evidence="5">
    <location>
        <position position="332"/>
    </location>
</feature>
<dbReference type="Pfam" id="PF07686">
    <property type="entry name" value="V-set"/>
    <property type="match status" value="1"/>
</dbReference>
<dbReference type="Gene3D" id="2.60.40.10">
    <property type="entry name" value="Immunoglobulins"/>
    <property type="match status" value="1"/>
</dbReference>
<dbReference type="SMART" id="SM00409">
    <property type="entry name" value="IG"/>
    <property type="match status" value="1"/>
</dbReference>
<dbReference type="GO" id="GO:0019814">
    <property type="term" value="C:immunoglobulin complex"/>
    <property type="evidence" value="ECO:0007669"/>
    <property type="project" value="UniProtKB-KW"/>
</dbReference>
<keyword evidence="2" id="KW-1064">Adaptive immunity</keyword>
<evidence type="ECO:0000256" key="3">
    <source>
        <dbReference type="ARBA" id="ARBA00043265"/>
    </source>
</evidence>
<reference evidence="5" key="1">
    <citation type="submission" date="2023-06" db="EMBL/GenBank/DDBJ databases">
        <title>Male Hemibagrus guttatus genome.</title>
        <authorList>
            <person name="Bian C."/>
        </authorList>
    </citation>
    <scope>NUCLEOTIDE SEQUENCE</scope>
    <source>
        <strain evidence="5">Male_cb2023</strain>
        <tissue evidence="5">Muscle</tissue>
    </source>
</reference>
<comment type="caution">
    <text evidence="5">The sequence shown here is derived from an EMBL/GenBank/DDBJ whole genome shotgun (WGS) entry which is preliminary data.</text>
</comment>
<protein>
    <recommendedName>
        <fullName evidence="4">Ig-like domain-containing protein</fullName>
    </recommendedName>
</protein>
<dbReference type="Pfam" id="PF00078">
    <property type="entry name" value="RVT_1"/>
    <property type="match status" value="1"/>
</dbReference>
<accession>A0AAE0PQ61</accession>
<dbReference type="FunFam" id="2.60.40.10:FF:001594">
    <property type="entry name" value="Immunoglobulin heavy variable 9-4"/>
    <property type="match status" value="1"/>
</dbReference>
<dbReference type="GO" id="GO:0002250">
    <property type="term" value="P:adaptive immune response"/>
    <property type="evidence" value="ECO:0007669"/>
    <property type="project" value="UniProtKB-KW"/>
</dbReference>
<gene>
    <name evidence="5" type="ORF">QTP70_002929</name>
</gene>
<dbReference type="PANTHER" id="PTHR23266">
    <property type="entry name" value="IMMUNOGLOBULIN HEAVY CHAIN"/>
    <property type="match status" value="1"/>
</dbReference>
<feature type="domain" description="Ig-like" evidence="4">
    <location>
        <begin position="12"/>
        <end position="151"/>
    </location>
</feature>
<dbReference type="PROSITE" id="PS50835">
    <property type="entry name" value="IG_LIKE"/>
    <property type="match status" value="1"/>
</dbReference>
<keyword evidence="1" id="KW-0391">Immunity</keyword>
<dbReference type="SUPFAM" id="SSF48726">
    <property type="entry name" value="Immunoglobulin"/>
    <property type="match status" value="1"/>
</dbReference>
<dbReference type="EMBL" id="JAUCMX010000088">
    <property type="protein sequence ID" value="KAK3506226.1"/>
    <property type="molecule type" value="Genomic_DNA"/>
</dbReference>
<dbReference type="InterPro" id="IPR007110">
    <property type="entry name" value="Ig-like_dom"/>
</dbReference>
<keyword evidence="3" id="KW-1280">Immunoglobulin</keyword>
<evidence type="ECO:0000313" key="6">
    <source>
        <dbReference type="Proteomes" id="UP001274896"/>
    </source>
</evidence>
<dbReference type="InterPro" id="IPR003599">
    <property type="entry name" value="Ig_sub"/>
</dbReference>
<name>A0AAE0PQ61_9TELE</name>
<evidence type="ECO:0000256" key="2">
    <source>
        <dbReference type="ARBA" id="ARBA00023130"/>
    </source>
</evidence>
<sequence>VSSDEIRLDQSPAVVKKPYLLLPSLKYHDFCSDLSVSDSYGQSLTSSASVVKRPGESVTLSCTVSGFSMSSYYMNWIRQKPGQGLEWIGRIDGGTGTGFAQSLQGQFSITKDTNKNMLYLEVKSLKAEDTAVYYCVSSDEIRLDQSPAVVKRPGETVKISFLERVVCNQLSDYFMQNNLHGPNQSGFKAAHSTQTALLAVTEKLHAARSAKLSSVLILLDLSAAFDTVNHKTLLSTLRSLGICGTAWEWFASYLDGRSYQVTWKRLTFGPSRLSTGVTDAIFALRILMEKYRDGQRELHCVFVDLEKAYDRVLHDRVPHVLKLLYLLHLFTL</sequence>
<organism evidence="5 6">
    <name type="scientific">Hemibagrus guttatus</name>
    <dbReference type="NCBI Taxonomy" id="175788"/>
    <lineage>
        <taxon>Eukaryota</taxon>
        <taxon>Metazoa</taxon>
        <taxon>Chordata</taxon>
        <taxon>Craniata</taxon>
        <taxon>Vertebrata</taxon>
        <taxon>Euteleostomi</taxon>
        <taxon>Actinopterygii</taxon>
        <taxon>Neopterygii</taxon>
        <taxon>Teleostei</taxon>
        <taxon>Ostariophysi</taxon>
        <taxon>Siluriformes</taxon>
        <taxon>Bagridae</taxon>
        <taxon>Hemibagrus</taxon>
    </lineage>
</organism>
<keyword evidence="6" id="KW-1185">Reference proteome</keyword>
<dbReference type="InterPro" id="IPR050199">
    <property type="entry name" value="IgHV"/>
</dbReference>
<evidence type="ECO:0000259" key="4">
    <source>
        <dbReference type="PROSITE" id="PS50835"/>
    </source>
</evidence>
<dbReference type="InterPro" id="IPR013783">
    <property type="entry name" value="Ig-like_fold"/>
</dbReference>
<proteinExistence type="predicted"/>
<dbReference type="GO" id="GO:0005576">
    <property type="term" value="C:extracellular region"/>
    <property type="evidence" value="ECO:0007669"/>
    <property type="project" value="UniProtKB-ARBA"/>
</dbReference>
<dbReference type="SMART" id="SM00406">
    <property type="entry name" value="IGv"/>
    <property type="match status" value="1"/>
</dbReference>
<dbReference type="InterPro" id="IPR013106">
    <property type="entry name" value="Ig_V-set"/>
</dbReference>